<proteinExistence type="predicted"/>
<name>A0A0V1DDJ7_TRIBR</name>
<protein>
    <submittedName>
        <fullName evidence="1">Uncharacterized protein</fullName>
    </submittedName>
</protein>
<sequence length="63" mass="7662">MFFKKSVHQVQYNRQKGQNALYKRKNKKKRTLSVKVPQCEHDKRYLKTIRRYVGFSLKITLFG</sequence>
<dbReference type="EMBL" id="JYDI01000012">
    <property type="protein sequence ID" value="KRY59525.1"/>
    <property type="molecule type" value="Genomic_DNA"/>
</dbReference>
<gene>
    <name evidence="1" type="ORF">T03_243</name>
</gene>
<dbReference type="Proteomes" id="UP000054653">
    <property type="component" value="Unassembled WGS sequence"/>
</dbReference>
<comment type="caution">
    <text evidence="1">The sequence shown here is derived from an EMBL/GenBank/DDBJ whole genome shotgun (WGS) entry which is preliminary data.</text>
</comment>
<evidence type="ECO:0000313" key="2">
    <source>
        <dbReference type="Proteomes" id="UP000054653"/>
    </source>
</evidence>
<evidence type="ECO:0000313" key="1">
    <source>
        <dbReference type="EMBL" id="KRY59525.1"/>
    </source>
</evidence>
<accession>A0A0V1DDJ7</accession>
<reference evidence="1 2" key="1">
    <citation type="submission" date="2015-01" db="EMBL/GenBank/DDBJ databases">
        <title>Evolution of Trichinella species and genotypes.</title>
        <authorList>
            <person name="Korhonen P.K."/>
            <person name="Edoardo P."/>
            <person name="Giuseppe L.R."/>
            <person name="Gasser R.B."/>
        </authorList>
    </citation>
    <scope>NUCLEOTIDE SEQUENCE [LARGE SCALE GENOMIC DNA]</scope>
    <source>
        <strain evidence="1">ISS120</strain>
    </source>
</reference>
<keyword evidence="2" id="KW-1185">Reference proteome</keyword>
<dbReference type="AlphaFoldDB" id="A0A0V1DDJ7"/>
<organism evidence="1 2">
    <name type="scientific">Trichinella britovi</name>
    <name type="common">Parasitic roundworm</name>
    <dbReference type="NCBI Taxonomy" id="45882"/>
    <lineage>
        <taxon>Eukaryota</taxon>
        <taxon>Metazoa</taxon>
        <taxon>Ecdysozoa</taxon>
        <taxon>Nematoda</taxon>
        <taxon>Enoplea</taxon>
        <taxon>Dorylaimia</taxon>
        <taxon>Trichinellida</taxon>
        <taxon>Trichinellidae</taxon>
        <taxon>Trichinella</taxon>
    </lineage>
</organism>